<dbReference type="InterPro" id="IPR034032">
    <property type="entry name" value="Zn_MMP-like_bac"/>
</dbReference>
<dbReference type="AlphaFoldDB" id="A0A372NPS7"/>
<dbReference type="Gene3D" id="3.40.390.10">
    <property type="entry name" value="Collagenase (Catalytic Domain)"/>
    <property type="match status" value="1"/>
</dbReference>
<dbReference type="EMBL" id="QWDC01000003">
    <property type="protein sequence ID" value="RFZ90931.1"/>
    <property type="molecule type" value="Genomic_DNA"/>
</dbReference>
<feature type="signal peptide" evidence="2">
    <location>
        <begin position="1"/>
        <end position="28"/>
    </location>
</feature>
<keyword evidence="2" id="KW-0732">Signal</keyword>
<keyword evidence="7" id="KW-1185">Reference proteome</keyword>
<dbReference type="Proteomes" id="UP000264217">
    <property type="component" value="Unassembled WGS sequence"/>
</dbReference>
<feature type="domain" description="DUF5117" evidence="4">
    <location>
        <begin position="123"/>
        <end position="306"/>
    </location>
</feature>
<organism evidence="6 7">
    <name type="scientific">Mucilaginibacter conchicola</name>
    <dbReference type="NCBI Taxonomy" id="2303333"/>
    <lineage>
        <taxon>Bacteria</taxon>
        <taxon>Pseudomonadati</taxon>
        <taxon>Bacteroidota</taxon>
        <taxon>Sphingobacteriia</taxon>
        <taxon>Sphingobacteriales</taxon>
        <taxon>Sphingobacteriaceae</taxon>
        <taxon>Mucilaginibacter</taxon>
    </lineage>
</organism>
<feature type="chain" id="PRO_5016771064" evidence="2">
    <location>
        <begin position="29"/>
        <end position="841"/>
    </location>
</feature>
<accession>A0A372NPS7</accession>
<dbReference type="Pfam" id="PF17148">
    <property type="entry name" value="DUF5117"/>
    <property type="match status" value="1"/>
</dbReference>
<proteinExistence type="predicted"/>
<evidence type="ECO:0000259" key="5">
    <source>
        <dbReference type="Pfam" id="PF17162"/>
    </source>
</evidence>
<dbReference type="CDD" id="cd04276">
    <property type="entry name" value="ZnMc_MMP_like_2"/>
    <property type="match status" value="1"/>
</dbReference>
<dbReference type="InterPro" id="IPR033413">
    <property type="entry name" value="DUF5117"/>
</dbReference>
<dbReference type="SUPFAM" id="SSF55486">
    <property type="entry name" value="Metalloproteases ('zincins'), catalytic domain"/>
    <property type="match status" value="1"/>
</dbReference>
<feature type="domain" description="EcxA zinc-binding" evidence="3">
    <location>
        <begin position="439"/>
        <end position="754"/>
    </location>
</feature>
<dbReference type="OrthoDB" id="9776599at2"/>
<evidence type="ECO:0000256" key="2">
    <source>
        <dbReference type="SAM" id="SignalP"/>
    </source>
</evidence>
<gene>
    <name evidence="6" type="ORF">D0C36_18470</name>
</gene>
<evidence type="ECO:0000259" key="4">
    <source>
        <dbReference type="Pfam" id="PF17148"/>
    </source>
</evidence>
<reference evidence="6 7" key="1">
    <citation type="submission" date="2018-08" db="EMBL/GenBank/DDBJ databases">
        <title>Mucilaginibacter sp. MYSH2.</title>
        <authorList>
            <person name="Seo T."/>
        </authorList>
    </citation>
    <scope>NUCLEOTIDE SEQUENCE [LARGE SCALE GENOMIC DNA]</scope>
    <source>
        <strain evidence="6 7">MYSH2</strain>
    </source>
</reference>
<evidence type="ECO:0000313" key="7">
    <source>
        <dbReference type="Proteomes" id="UP000264217"/>
    </source>
</evidence>
<comment type="caution">
    <text evidence="6">The sequence shown here is derived from an EMBL/GenBank/DDBJ whole genome shotgun (WGS) entry which is preliminary data.</text>
</comment>
<feature type="region of interest" description="Disordered" evidence="1">
    <location>
        <begin position="31"/>
        <end position="62"/>
    </location>
</feature>
<dbReference type="Pfam" id="PF16313">
    <property type="entry name" value="DUF4953"/>
    <property type="match status" value="1"/>
</dbReference>
<dbReference type="PANTHER" id="PTHR38478">
    <property type="entry name" value="PEPTIDASE M1A AND M12B"/>
    <property type="match status" value="1"/>
</dbReference>
<dbReference type="PANTHER" id="PTHR38478:SF1">
    <property type="entry name" value="ZINC DEPENDENT METALLOPROTEASE DOMAIN LIPOPROTEIN"/>
    <property type="match status" value="1"/>
</dbReference>
<protein>
    <submittedName>
        <fullName evidence="6">DUF5117 domain-containing protein</fullName>
    </submittedName>
</protein>
<dbReference type="InterPro" id="IPR032534">
    <property type="entry name" value="EcxA_zinc-bd"/>
</dbReference>
<feature type="compositionally biased region" description="Basic and acidic residues" evidence="1">
    <location>
        <begin position="46"/>
        <end position="55"/>
    </location>
</feature>
<name>A0A372NPS7_9SPHI</name>
<dbReference type="RefSeq" id="WP_117393133.1">
    <property type="nucleotide sequence ID" value="NZ_QWDC01000003.1"/>
</dbReference>
<dbReference type="Pfam" id="PF17162">
    <property type="entry name" value="DUF5118"/>
    <property type="match status" value="1"/>
</dbReference>
<feature type="domain" description="DUF5118" evidence="5">
    <location>
        <begin position="66"/>
        <end position="114"/>
    </location>
</feature>
<evidence type="ECO:0000259" key="3">
    <source>
        <dbReference type="Pfam" id="PF16313"/>
    </source>
</evidence>
<sequence length="841" mass="96379">MINNISKRGIKVLLILLALLFRVDLASAQSVPRSPQMPDTSKYKAVRADKPEKKQSTKKKSGKTVQAYKKIVNSNFKTFKGIFAIHKYKDTVYFEIPDSLLHRDILVLSRLASVSANLESYAGEELSQKTIQFEVGADSTLVIRNNIVATDTQQGNAISQAVNRSLGNPILKSLPIVAYGPGGMSYLVDVSQWFKEKNSLVTDLGSSAIDKKAQDGKDFYIDEIATYPLNTKITVSATYKSEIGRYMGWFNVQTNASFIMLPRVAMQRRYADDRIGYFTNTVLPFSDNQQRVDWKKFIVRWRLEPRDADVEKWERGELVEPKKPIVIYIDPAAPARWRPYLVQGINDWQQAFEQAGFKNAIIGKEWPEGDTTMHMDDARYSFLNYFPSETQNAYGPHVNDPRSGEIIQTHIGWYANVMTLLHNWYQIQAGASDPRARHAKFDDNLMGELIRFVSSHEVGHTLGLAHNFGSSSRTPVDSLRNKAFVERYGHTASIMDYARFNYVAQPEDGITEKGLFPRIGDYDKWAIEWGYKPSGAKTADEDEKIVRRWADERLSANPRLWFGDGETPEMKFDPRAQTEDLGDDPVKASRYGIKNLQYILPRLPQWTAEEGNNNRNLTEAYDEVRLQYYRYLNHVLKYVGAYYRNNTKEGQQDAVFVAEPLQLQQDVLRFFDDELFKTPNWILNKAVLDKIQGQLQGQDPVRFINLMQLKTLNSLLDIVKLNKIRTNYNRFGDQCISLQSYISTLHEMVWRELKMPAGVVEDRYRRDLQKTYFGAMSAVLENVYETAENDAVSLIKADLKLLEKELQKAVSRTKEPVTLYHLLDVQKRIKLALAVKTSSQS</sequence>
<dbReference type="InterPro" id="IPR033428">
    <property type="entry name" value="DUF5118"/>
</dbReference>
<evidence type="ECO:0000313" key="6">
    <source>
        <dbReference type="EMBL" id="RFZ90931.1"/>
    </source>
</evidence>
<evidence type="ECO:0000256" key="1">
    <source>
        <dbReference type="SAM" id="MobiDB-lite"/>
    </source>
</evidence>
<dbReference type="GO" id="GO:0008237">
    <property type="term" value="F:metallopeptidase activity"/>
    <property type="evidence" value="ECO:0007669"/>
    <property type="project" value="InterPro"/>
</dbReference>
<dbReference type="InterPro" id="IPR024079">
    <property type="entry name" value="MetalloPept_cat_dom_sf"/>
</dbReference>